<keyword evidence="1" id="KW-1133">Transmembrane helix</keyword>
<reference evidence="3" key="1">
    <citation type="journal article" date="2019" name="Int. J. Syst. Evol. Microbiol.">
        <title>The Global Catalogue of Microorganisms (GCM) 10K type strain sequencing project: providing services to taxonomists for standard genome sequencing and annotation.</title>
        <authorList>
            <consortium name="The Broad Institute Genomics Platform"/>
            <consortium name="The Broad Institute Genome Sequencing Center for Infectious Disease"/>
            <person name="Wu L."/>
            <person name="Ma J."/>
        </authorList>
    </citation>
    <scope>NUCLEOTIDE SEQUENCE [LARGE SCALE GENOMIC DNA]</scope>
    <source>
        <strain evidence="3">NBRC 111981</strain>
    </source>
</reference>
<comment type="caution">
    <text evidence="2">The sequence shown here is derived from an EMBL/GenBank/DDBJ whole genome shotgun (WGS) entry which is preliminary data.</text>
</comment>
<sequence length="143" mass="15878">MRATRLDDLKLHVKFKLSALWTALMFCYIYGDYFGLYVPGQLKGMLEGQGPVGPTTQGSLVGTAVLLAIPGIMVFLSLILPPLLSRWLNILFGTLFTLIMLATMPGAWVFYIVLGVIEVILTGSIVWYAWTWPRAADVQREAP</sequence>
<dbReference type="Proteomes" id="UP001156627">
    <property type="component" value="Unassembled WGS sequence"/>
</dbReference>
<accession>A0ABQ5XB95</accession>
<feature type="transmembrane region" description="Helical" evidence="1">
    <location>
        <begin position="87"/>
        <end position="104"/>
    </location>
</feature>
<dbReference type="RefSeq" id="WP_284331648.1">
    <property type="nucleotide sequence ID" value="NZ_BSOA01000015.1"/>
</dbReference>
<evidence type="ECO:0000256" key="1">
    <source>
        <dbReference type="SAM" id="Phobius"/>
    </source>
</evidence>
<feature type="transmembrane region" description="Helical" evidence="1">
    <location>
        <begin position="110"/>
        <end position="130"/>
    </location>
</feature>
<keyword evidence="1" id="KW-0472">Membrane</keyword>
<dbReference type="InterPro" id="IPR046289">
    <property type="entry name" value="DUF6326"/>
</dbReference>
<keyword evidence="1" id="KW-0812">Transmembrane</keyword>
<gene>
    <name evidence="2" type="ORF">GCM10007898_17710</name>
</gene>
<evidence type="ECO:0000313" key="2">
    <source>
        <dbReference type="EMBL" id="GLQ88202.1"/>
    </source>
</evidence>
<dbReference type="EMBL" id="BSOA01000015">
    <property type="protein sequence ID" value="GLQ88202.1"/>
    <property type="molecule type" value="Genomic_DNA"/>
</dbReference>
<keyword evidence="3" id="KW-1185">Reference proteome</keyword>
<dbReference type="Pfam" id="PF19851">
    <property type="entry name" value="DUF6326"/>
    <property type="match status" value="1"/>
</dbReference>
<name>A0ABQ5XB95_9GAMM</name>
<feature type="transmembrane region" description="Helical" evidence="1">
    <location>
        <begin position="60"/>
        <end position="80"/>
    </location>
</feature>
<organism evidence="2 3">
    <name type="scientific">Dyella flagellata</name>
    <dbReference type="NCBI Taxonomy" id="1867833"/>
    <lineage>
        <taxon>Bacteria</taxon>
        <taxon>Pseudomonadati</taxon>
        <taxon>Pseudomonadota</taxon>
        <taxon>Gammaproteobacteria</taxon>
        <taxon>Lysobacterales</taxon>
        <taxon>Rhodanobacteraceae</taxon>
        <taxon>Dyella</taxon>
    </lineage>
</organism>
<evidence type="ECO:0000313" key="3">
    <source>
        <dbReference type="Proteomes" id="UP001156627"/>
    </source>
</evidence>
<protein>
    <submittedName>
        <fullName evidence="2">Uncharacterized protein</fullName>
    </submittedName>
</protein>
<proteinExistence type="predicted"/>
<feature type="transmembrane region" description="Helical" evidence="1">
    <location>
        <begin position="20"/>
        <end position="40"/>
    </location>
</feature>